<keyword evidence="11 14" id="KW-0411">Iron-sulfur</keyword>
<keyword evidence="4 14" id="KW-0285">Flavoprotein</keyword>
<evidence type="ECO:0000256" key="4">
    <source>
        <dbReference type="ARBA" id="ARBA00022630"/>
    </source>
</evidence>
<dbReference type="SUPFAM" id="SSF51905">
    <property type="entry name" value="FAD/NAD(P)-binding domain"/>
    <property type="match status" value="1"/>
</dbReference>
<evidence type="ECO:0000259" key="15">
    <source>
        <dbReference type="Pfam" id="PF05187"/>
    </source>
</evidence>
<evidence type="ECO:0000256" key="7">
    <source>
        <dbReference type="ARBA" id="ARBA00022946"/>
    </source>
</evidence>
<dbReference type="InterPro" id="IPR007859">
    <property type="entry name" value="ETF-QO/FixX_C"/>
</dbReference>
<keyword evidence="10 14" id="KW-0408">Iron</keyword>
<dbReference type="AlphaFoldDB" id="A0A2U8W9K3"/>
<feature type="domain" description="ETF-QO/FixX C-terminal" evidence="15">
    <location>
        <begin position="451"/>
        <end position="554"/>
    </location>
</feature>
<evidence type="ECO:0000256" key="9">
    <source>
        <dbReference type="ARBA" id="ARBA00023002"/>
    </source>
</evidence>
<evidence type="ECO:0000256" key="1">
    <source>
        <dbReference type="ARBA" id="ARBA00001974"/>
    </source>
</evidence>
<dbReference type="Pfam" id="PF21162">
    <property type="entry name" value="ETFQO_UQ-bd"/>
    <property type="match status" value="1"/>
</dbReference>
<comment type="function">
    <text evidence="14">Accepts electrons from ETF and reduces ubiquinone.</text>
</comment>
<dbReference type="InterPro" id="IPR036188">
    <property type="entry name" value="FAD/NAD-bd_sf"/>
</dbReference>
<accession>A0A2U8W9K3</accession>
<comment type="cofactor">
    <cofactor evidence="1 14">
        <name>FAD</name>
        <dbReference type="ChEBI" id="CHEBI:57692"/>
    </cofactor>
</comment>
<dbReference type="OrthoDB" id="9766632at2"/>
<keyword evidence="13" id="KW-0472">Membrane</keyword>
<dbReference type="GO" id="GO:0051539">
    <property type="term" value="F:4 iron, 4 sulfur cluster binding"/>
    <property type="evidence" value="ECO:0007669"/>
    <property type="project" value="UniProtKB-UniRule"/>
</dbReference>
<feature type="domain" description="ETF-QO/FixC ubiquinone-binding" evidence="16">
    <location>
        <begin position="215"/>
        <end position="308"/>
    </location>
</feature>
<comment type="catalytic activity">
    <reaction evidence="14">
        <text>a ubiquinone + reduced [electron-transfer flavoprotein] = a ubiquinol + oxidized [electron-transfer flavoprotein] + H(+)</text>
        <dbReference type="Rhea" id="RHEA:24052"/>
        <dbReference type="Rhea" id="RHEA-COMP:9565"/>
        <dbReference type="Rhea" id="RHEA-COMP:9566"/>
        <dbReference type="Rhea" id="RHEA-COMP:10685"/>
        <dbReference type="Rhea" id="RHEA-COMP:10686"/>
        <dbReference type="ChEBI" id="CHEBI:15378"/>
        <dbReference type="ChEBI" id="CHEBI:16389"/>
        <dbReference type="ChEBI" id="CHEBI:17976"/>
        <dbReference type="ChEBI" id="CHEBI:57692"/>
        <dbReference type="ChEBI" id="CHEBI:58307"/>
        <dbReference type="EC" id="1.5.5.1"/>
    </reaction>
</comment>
<dbReference type="EMBL" id="CP029550">
    <property type="protein sequence ID" value="AWN42002.1"/>
    <property type="molecule type" value="Genomic_DNA"/>
</dbReference>
<dbReference type="PANTHER" id="PTHR10617">
    <property type="entry name" value="ELECTRON TRANSFER FLAVOPROTEIN-UBIQUINONE OXIDOREDUCTASE"/>
    <property type="match status" value="1"/>
</dbReference>
<comment type="subcellular location">
    <subcellularLocation>
        <location evidence="2">Membrane</location>
    </subcellularLocation>
</comment>
<gene>
    <name evidence="17" type="ORF">DK389_17765</name>
</gene>
<evidence type="ECO:0000256" key="8">
    <source>
        <dbReference type="ARBA" id="ARBA00022982"/>
    </source>
</evidence>
<evidence type="ECO:0000256" key="13">
    <source>
        <dbReference type="ARBA" id="ARBA00023136"/>
    </source>
</evidence>
<dbReference type="RefSeq" id="WP_109891530.1">
    <property type="nucleotide sequence ID" value="NZ_CP029550.1"/>
</dbReference>
<dbReference type="Pfam" id="PF05187">
    <property type="entry name" value="Fer4_ETF_QO"/>
    <property type="match status" value="1"/>
</dbReference>
<dbReference type="InterPro" id="IPR040156">
    <property type="entry name" value="ETF-QO"/>
</dbReference>
<sequence>MALPEREGMDFDVVIVGAGPAGLAAAIRLRQIAAERGEEISVVVVEKGSEVGAHILSGAVVDPLGLDTLLPEWRDDPDRPLKTAVERDEFMFLTKNSGIGLPNVFFPRLMSNHGNFVGSLSNVTKYLGRKAEELGVEIYPGFPASEVLYDERGAVVGIATGDLGIGRSGEARDDFTRGMELRAKYTIFGEGARGSLTKTLVDRFGLNRDRDHQKYGIGVKELWQLAPGKFQPGLVQHTMGWPLPNKAGGGSWLYHFDDHLLSVGFVTHLNYENPTLSPFEEFQRFKTHPMIREVFEGGKRIGYGARAIMEGGWQSVPRLVFPGGCLVGDSAGFVNVPRIKGSHNAVLSGMQAADAIAAALAAGRQGDELTDYESGWRDSPIGRDLKAVRNVKPLWSKYGTLVGVGLGGIDMWSTTIFNASLFGTLKHGKPDHACLKPLSEVTPIVYPKPDGKLTFDRLSSVYLSNTNHEEDQPPHLQVKDMGLQKSSEHDVFGGPSARYCPAGVYEWVEDASAGDGVRYQINAQNCVHCKTCDIKDPNQNINWVTPEGPGGPNYPNM</sequence>
<proteinExistence type="predicted"/>
<keyword evidence="18" id="KW-1185">Reference proteome</keyword>
<name>A0A2U8W9K3_9HYPH</name>
<keyword evidence="5 14" id="KW-0479">Metal-binding</keyword>
<keyword evidence="9 14" id="KW-0560">Oxidoreductase</keyword>
<dbReference type="GO" id="GO:0004174">
    <property type="term" value="F:electron-transferring-flavoprotein dehydrogenase activity"/>
    <property type="evidence" value="ECO:0007669"/>
    <property type="project" value="UniProtKB-UniRule"/>
</dbReference>
<dbReference type="Proteomes" id="UP000245926">
    <property type="component" value="Chromosome"/>
</dbReference>
<evidence type="ECO:0000256" key="3">
    <source>
        <dbReference type="ARBA" id="ARBA00022448"/>
    </source>
</evidence>
<dbReference type="Gene3D" id="3.30.70.20">
    <property type="match status" value="1"/>
</dbReference>
<dbReference type="FunFam" id="3.30.70.20:FF:000015">
    <property type="entry name" value="Electron transfer flavoprotein-ubiquinone oxidoreductase"/>
    <property type="match status" value="1"/>
</dbReference>
<evidence type="ECO:0000313" key="17">
    <source>
        <dbReference type="EMBL" id="AWN42002.1"/>
    </source>
</evidence>
<dbReference type="Gene3D" id="3.50.50.60">
    <property type="entry name" value="FAD/NAD(P)-binding domain"/>
    <property type="match status" value="1"/>
</dbReference>
<evidence type="ECO:0000256" key="6">
    <source>
        <dbReference type="ARBA" id="ARBA00022827"/>
    </source>
</evidence>
<evidence type="ECO:0000256" key="2">
    <source>
        <dbReference type="ARBA" id="ARBA00004370"/>
    </source>
</evidence>
<dbReference type="EC" id="1.5.5.1" evidence="14"/>
<dbReference type="PANTHER" id="PTHR10617:SF107">
    <property type="entry name" value="ELECTRON TRANSFER FLAVOPROTEIN-UBIQUINONE OXIDOREDUCTASE, MITOCHONDRIAL"/>
    <property type="match status" value="1"/>
</dbReference>
<dbReference type="Pfam" id="PF13450">
    <property type="entry name" value="NAD_binding_8"/>
    <property type="match status" value="1"/>
</dbReference>
<dbReference type="SUPFAM" id="SSF54862">
    <property type="entry name" value="4Fe-4S ferredoxins"/>
    <property type="match status" value="1"/>
</dbReference>
<dbReference type="PRINTS" id="PR00420">
    <property type="entry name" value="RNGMNOXGNASE"/>
</dbReference>
<evidence type="ECO:0000256" key="12">
    <source>
        <dbReference type="ARBA" id="ARBA00023075"/>
    </source>
</evidence>
<dbReference type="SUPFAM" id="SSF54373">
    <property type="entry name" value="FAD-linked reductases, C-terminal domain"/>
    <property type="match status" value="1"/>
</dbReference>
<protein>
    <recommendedName>
        <fullName evidence="14">Electron transfer flavoprotein-ubiquinone oxidoreductase</fullName>
        <shortName evidence="14">ETF-QO</shortName>
        <ecNumber evidence="14">1.5.5.1</ecNumber>
    </recommendedName>
</protein>
<keyword evidence="7" id="KW-0809">Transit peptide</keyword>
<keyword evidence="3 14" id="KW-0813">Transport</keyword>
<evidence type="ECO:0000256" key="14">
    <source>
        <dbReference type="RuleBase" id="RU366068"/>
    </source>
</evidence>
<dbReference type="InterPro" id="IPR049398">
    <property type="entry name" value="ETF-QO/FixC_UQ-bd"/>
</dbReference>
<comment type="cofactor">
    <cofactor evidence="14">
        <name>[4Fe-4S] cluster</name>
        <dbReference type="ChEBI" id="CHEBI:49883"/>
    </cofactor>
    <text evidence="14">Binds 1 [4Fe-4S] cluster.</text>
</comment>
<evidence type="ECO:0000256" key="10">
    <source>
        <dbReference type="ARBA" id="ARBA00023004"/>
    </source>
</evidence>
<dbReference type="GO" id="GO:0016020">
    <property type="term" value="C:membrane"/>
    <property type="evidence" value="ECO:0007669"/>
    <property type="project" value="UniProtKB-SubCell"/>
</dbReference>
<keyword evidence="8 14" id="KW-0249">Electron transport</keyword>
<dbReference type="Gene3D" id="3.30.9.90">
    <property type="match status" value="1"/>
</dbReference>
<keyword evidence="12 14" id="KW-0830">Ubiquinone</keyword>
<evidence type="ECO:0000256" key="5">
    <source>
        <dbReference type="ARBA" id="ARBA00022723"/>
    </source>
</evidence>
<reference evidence="18" key="1">
    <citation type="submission" date="2018-05" db="EMBL/GenBank/DDBJ databases">
        <title>Complete Genome Sequence of Methylobacterium sp. 17SD2-17.</title>
        <authorList>
            <person name="Srinivasan S."/>
        </authorList>
    </citation>
    <scope>NUCLEOTIDE SEQUENCE [LARGE SCALE GENOMIC DNA]</scope>
    <source>
        <strain evidence="18">17SD2-17</strain>
    </source>
</reference>
<dbReference type="KEGG" id="mets:DK389_17765"/>
<evidence type="ECO:0000313" key="18">
    <source>
        <dbReference type="Proteomes" id="UP000245926"/>
    </source>
</evidence>
<keyword evidence="6 14" id="KW-0274">FAD</keyword>
<evidence type="ECO:0000259" key="16">
    <source>
        <dbReference type="Pfam" id="PF21162"/>
    </source>
</evidence>
<dbReference type="GO" id="GO:0046872">
    <property type="term" value="F:metal ion binding"/>
    <property type="evidence" value="ECO:0007669"/>
    <property type="project" value="UniProtKB-KW"/>
</dbReference>
<evidence type="ECO:0000256" key="11">
    <source>
        <dbReference type="ARBA" id="ARBA00023014"/>
    </source>
</evidence>
<organism evidence="17 18">
    <name type="scientific">Methylobacterium durans</name>
    <dbReference type="NCBI Taxonomy" id="2202825"/>
    <lineage>
        <taxon>Bacteria</taxon>
        <taxon>Pseudomonadati</taxon>
        <taxon>Pseudomonadota</taxon>
        <taxon>Alphaproteobacteria</taxon>
        <taxon>Hyphomicrobiales</taxon>
        <taxon>Methylobacteriaceae</taxon>
        <taxon>Methylobacterium</taxon>
    </lineage>
</organism>